<protein>
    <recommendedName>
        <fullName evidence="1">LysM domain-containing protein</fullName>
    </recommendedName>
</protein>
<organism evidence="2 3">
    <name type="scientific">Microbacterium maritypicum MF109</name>
    <dbReference type="NCBI Taxonomy" id="1333857"/>
    <lineage>
        <taxon>Bacteria</taxon>
        <taxon>Bacillati</taxon>
        <taxon>Actinomycetota</taxon>
        <taxon>Actinomycetes</taxon>
        <taxon>Micrococcales</taxon>
        <taxon>Microbacteriaceae</taxon>
        <taxon>Microbacterium</taxon>
    </lineage>
</organism>
<dbReference type="Gene3D" id="3.10.350.10">
    <property type="entry name" value="LysM domain"/>
    <property type="match status" value="1"/>
</dbReference>
<dbReference type="InterPro" id="IPR018392">
    <property type="entry name" value="LysM"/>
</dbReference>
<dbReference type="InterPro" id="IPR036779">
    <property type="entry name" value="LysM_dom_sf"/>
</dbReference>
<dbReference type="PATRIC" id="fig|1333857.3.peg.2221"/>
<dbReference type="CDD" id="cd00118">
    <property type="entry name" value="LysM"/>
    <property type="match status" value="1"/>
</dbReference>
<evidence type="ECO:0000313" key="3">
    <source>
        <dbReference type="Proteomes" id="UP000016033"/>
    </source>
</evidence>
<proteinExistence type="predicted"/>
<feature type="domain" description="LysM" evidence="1">
    <location>
        <begin position="132"/>
        <end position="176"/>
    </location>
</feature>
<dbReference type="PROSITE" id="PS51782">
    <property type="entry name" value="LYSM"/>
    <property type="match status" value="1"/>
</dbReference>
<evidence type="ECO:0000313" key="2">
    <source>
        <dbReference type="EMBL" id="EQM75751.1"/>
    </source>
</evidence>
<comment type="caution">
    <text evidence="2">The sequence shown here is derived from an EMBL/GenBank/DDBJ whole genome shotgun (WGS) entry which is preliminary data.</text>
</comment>
<evidence type="ECO:0000259" key="1">
    <source>
        <dbReference type="PROSITE" id="PS51782"/>
    </source>
</evidence>
<gene>
    <name evidence="2" type="ORF">L687_01575</name>
</gene>
<dbReference type="Proteomes" id="UP000016033">
    <property type="component" value="Unassembled WGS sequence"/>
</dbReference>
<dbReference type="EMBL" id="ATAO01000195">
    <property type="protein sequence ID" value="EQM75751.1"/>
    <property type="molecule type" value="Genomic_DNA"/>
</dbReference>
<reference evidence="2 3" key="1">
    <citation type="journal article" date="2013" name="Genome Announc.">
        <title>Whole-genome sequences of five oyster-associated bacteria show potential for crude oil hydrocarbon degradation.</title>
        <authorList>
            <person name="Chauhan A."/>
            <person name="Green S."/>
            <person name="Pathak A."/>
            <person name="Thomas J."/>
            <person name="Venkatramanan R."/>
        </authorList>
    </citation>
    <scope>NUCLEOTIDE SEQUENCE [LARGE SCALE GENOMIC DNA]</scope>
    <source>
        <strain evidence="2 3">MF109</strain>
    </source>
</reference>
<accession>T5KKF2</accession>
<sequence length="257" mass="26645">MLSGMKRNTRITTAVVVVAVAGLVAVAAPAVISAAPAVVDAASWASERFAAEPSTAPTSAADASDPVGYVDLGDGISVPARGPGDCTTNAFINIGSDDGSPAHGKLLGELVDMGASELARGPVTLDADGQIFSYEVQAGDSLIAIGERFCVDYVTVGSFNHVRGNEPIAPGDVLYLRPDPTLPFVDIYSPYNAEPGSSTIPYYDGVAAFSTAVATADLGAARWLWQRLEKDMPPETAAVISQALSTDDLALLRRMFP</sequence>
<name>T5KKF2_MICMQ</name>
<dbReference type="AlphaFoldDB" id="T5KKF2"/>